<feature type="region of interest" description="Disordered" evidence="1">
    <location>
        <begin position="62"/>
        <end position="146"/>
    </location>
</feature>
<reference evidence="2 3" key="1">
    <citation type="journal article" date="2021" name="Commun. Biol.">
        <title>The genome of Shorea leprosula (Dipterocarpaceae) highlights the ecological relevance of drought in aseasonal tropical rainforests.</title>
        <authorList>
            <person name="Ng K.K.S."/>
            <person name="Kobayashi M.J."/>
            <person name="Fawcett J.A."/>
            <person name="Hatakeyama M."/>
            <person name="Paape T."/>
            <person name="Ng C.H."/>
            <person name="Ang C.C."/>
            <person name="Tnah L.H."/>
            <person name="Lee C.T."/>
            <person name="Nishiyama T."/>
            <person name="Sese J."/>
            <person name="O'Brien M.J."/>
            <person name="Copetti D."/>
            <person name="Mohd Noor M.I."/>
            <person name="Ong R.C."/>
            <person name="Putra M."/>
            <person name="Sireger I.Z."/>
            <person name="Indrioko S."/>
            <person name="Kosugi Y."/>
            <person name="Izuno A."/>
            <person name="Isagi Y."/>
            <person name="Lee S.L."/>
            <person name="Shimizu K.K."/>
        </authorList>
    </citation>
    <scope>NUCLEOTIDE SEQUENCE [LARGE SCALE GENOMIC DNA]</scope>
    <source>
        <strain evidence="2">214</strain>
    </source>
</reference>
<accession>A0AAV5LP59</accession>
<organism evidence="2 3">
    <name type="scientific">Rubroshorea leprosula</name>
    <dbReference type="NCBI Taxonomy" id="152421"/>
    <lineage>
        <taxon>Eukaryota</taxon>
        <taxon>Viridiplantae</taxon>
        <taxon>Streptophyta</taxon>
        <taxon>Embryophyta</taxon>
        <taxon>Tracheophyta</taxon>
        <taxon>Spermatophyta</taxon>
        <taxon>Magnoliopsida</taxon>
        <taxon>eudicotyledons</taxon>
        <taxon>Gunneridae</taxon>
        <taxon>Pentapetalae</taxon>
        <taxon>rosids</taxon>
        <taxon>malvids</taxon>
        <taxon>Malvales</taxon>
        <taxon>Dipterocarpaceae</taxon>
        <taxon>Rubroshorea</taxon>
    </lineage>
</organism>
<dbReference type="EMBL" id="BPVZ01000129">
    <property type="protein sequence ID" value="GKV38649.1"/>
    <property type="molecule type" value="Genomic_DNA"/>
</dbReference>
<proteinExistence type="predicted"/>
<protein>
    <submittedName>
        <fullName evidence="2">Uncharacterized protein</fullName>
    </submittedName>
</protein>
<dbReference type="AlphaFoldDB" id="A0AAV5LP59"/>
<evidence type="ECO:0000256" key="1">
    <source>
        <dbReference type="SAM" id="MobiDB-lite"/>
    </source>
</evidence>
<dbReference type="Proteomes" id="UP001054252">
    <property type="component" value="Unassembled WGS sequence"/>
</dbReference>
<name>A0AAV5LP59_9ROSI</name>
<feature type="compositionally biased region" description="Basic residues" evidence="1">
    <location>
        <begin position="76"/>
        <end position="107"/>
    </location>
</feature>
<evidence type="ECO:0000313" key="2">
    <source>
        <dbReference type="EMBL" id="GKV38649.1"/>
    </source>
</evidence>
<gene>
    <name evidence="2" type="ORF">SLEP1_g46539</name>
</gene>
<evidence type="ECO:0000313" key="3">
    <source>
        <dbReference type="Proteomes" id="UP001054252"/>
    </source>
</evidence>
<sequence length="146" mass="16583">MFTMAITGSHFRQQLVLISKLGNQDGSFNFRKSDGSCRKSGNYNYLIFCKTHLYNSIRFLGGMSSGEEEGEGEEKKKKKKMKMKMKKPRSTKNRKRTKRGLKGKIKQNAKGVQKEERSHGVHTAVIIEEVPPPPPLAVEGSRLSRR</sequence>
<comment type="caution">
    <text evidence="2">The sequence shown here is derived from an EMBL/GenBank/DDBJ whole genome shotgun (WGS) entry which is preliminary data.</text>
</comment>
<keyword evidence="3" id="KW-1185">Reference proteome</keyword>